<proteinExistence type="predicted"/>
<evidence type="ECO:0000313" key="1">
    <source>
        <dbReference type="EMBL" id="KAJ3664332.1"/>
    </source>
</evidence>
<dbReference type="EMBL" id="JALNTZ010000002">
    <property type="protein sequence ID" value="KAJ3664332.1"/>
    <property type="molecule type" value="Genomic_DNA"/>
</dbReference>
<reference evidence="1" key="1">
    <citation type="journal article" date="2023" name="G3 (Bethesda)">
        <title>Whole genome assemblies of Zophobas morio and Tenebrio molitor.</title>
        <authorList>
            <person name="Kaur S."/>
            <person name="Stinson S.A."/>
            <person name="diCenzo G.C."/>
        </authorList>
    </citation>
    <scope>NUCLEOTIDE SEQUENCE</scope>
    <source>
        <strain evidence="1">QUZm001</strain>
    </source>
</reference>
<keyword evidence="2" id="KW-1185">Reference proteome</keyword>
<protein>
    <submittedName>
        <fullName evidence="1">Uncharacterized protein</fullName>
    </submittedName>
</protein>
<organism evidence="1 2">
    <name type="scientific">Zophobas morio</name>
    <dbReference type="NCBI Taxonomy" id="2755281"/>
    <lineage>
        <taxon>Eukaryota</taxon>
        <taxon>Metazoa</taxon>
        <taxon>Ecdysozoa</taxon>
        <taxon>Arthropoda</taxon>
        <taxon>Hexapoda</taxon>
        <taxon>Insecta</taxon>
        <taxon>Pterygota</taxon>
        <taxon>Neoptera</taxon>
        <taxon>Endopterygota</taxon>
        <taxon>Coleoptera</taxon>
        <taxon>Polyphaga</taxon>
        <taxon>Cucujiformia</taxon>
        <taxon>Tenebrionidae</taxon>
        <taxon>Zophobas</taxon>
    </lineage>
</organism>
<dbReference type="Proteomes" id="UP001168821">
    <property type="component" value="Unassembled WGS sequence"/>
</dbReference>
<dbReference type="AlphaFoldDB" id="A0AA38J348"/>
<comment type="caution">
    <text evidence="1">The sequence shown here is derived from an EMBL/GenBank/DDBJ whole genome shotgun (WGS) entry which is preliminary data.</text>
</comment>
<name>A0AA38J348_9CUCU</name>
<evidence type="ECO:0000313" key="2">
    <source>
        <dbReference type="Proteomes" id="UP001168821"/>
    </source>
</evidence>
<accession>A0AA38J348</accession>
<sequence length="109" mass="12191">MLVLTGTPQGSVLCIPPIRYIINYIDKVETKLRNLHDVASFKLMDIVHTSRLERVDMRILCKADTPWDVCTRWAGAMGDSELSEQKSGKGSIESDKRTIAVKIARTDGD</sequence>
<gene>
    <name evidence="1" type="ORF">Zmor_008513</name>
</gene>